<protein>
    <submittedName>
        <fullName evidence="1">Uncharacterized protein</fullName>
    </submittedName>
</protein>
<evidence type="ECO:0000313" key="2">
    <source>
        <dbReference type="Proteomes" id="UP000276133"/>
    </source>
</evidence>
<evidence type="ECO:0000313" key="1">
    <source>
        <dbReference type="EMBL" id="RMZ94355.1"/>
    </source>
</evidence>
<sequence length="311" mass="36222">MLSKSNPQFAMTEFCEESSLNSNNEISATNLCSKIVSNYFNKEDCSYIMFSDSCLSFQLAEPHKIGIFIFPEISSLFQKQQQSKIALMKKIMAPYLEINLSEDLLNKIVFGNMKVLYLKGKINSLSAKDLSRRRNISLYVFWSPESCNCSNIWFYQNSTIKSSYLNSFLLENEIDFLLNSCLFECIESKENLEKSNDQFNNCETFSRKPTFSVSDLFCILKKNPFARNYLENTICLISVDKLFSSKVNFNYLTLDDGEYNEFPIKNSFQLFVLRERLISYFGKKSVLFYRKIEGIEKYGNKYINKIGRKPN</sequence>
<reference evidence="1 2" key="1">
    <citation type="journal article" date="2018" name="Sci. Rep.">
        <title>Genomic signatures of local adaptation to the degree of environmental predictability in rotifers.</title>
        <authorList>
            <person name="Franch-Gras L."/>
            <person name="Hahn C."/>
            <person name="Garcia-Roger E.M."/>
            <person name="Carmona M.J."/>
            <person name="Serra M."/>
            <person name="Gomez A."/>
        </authorList>
    </citation>
    <scope>NUCLEOTIDE SEQUENCE [LARGE SCALE GENOMIC DNA]</scope>
    <source>
        <strain evidence="1">HYR1</strain>
    </source>
</reference>
<comment type="caution">
    <text evidence="1">The sequence shown here is derived from an EMBL/GenBank/DDBJ whole genome shotgun (WGS) entry which is preliminary data.</text>
</comment>
<proteinExistence type="predicted"/>
<dbReference type="Proteomes" id="UP000276133">
    <property type="component" value="Unassembled WGS sequence"/>
</dbReference>
<name>A0A3M7P5M2_BRAPC</name>
<dbReference type="AlphaFoldDB" id="A0A3M7P5M2"/>
<dbReference type="EMBL" id="REGN01013111">
    <property type="protein sequence ID" value="RMZ94355.1"/>
    <property type="molecule type" value="Genomic_DNA"/>
</dbReference>
<organism evidence="1 2">
    <name type="scientific">Brachionus plicatilis</name>
    <name type="common">Marine rotifer</name>
    <name type="synonym">Brachionus muelleri</name>
    <dbReference type="NCBI Taxonomy" id="10195"/>
    <lineage>
        <taxon>Eukaryota</taxon>
        <taxon>Metazoa</taxon>
        <taxon>Spiralia</taxon>
        <taxon>Gnathifera</taxon>
        <taxon>Rotifera</taxon>
        <taxon>Eurotatoria</taxon>
        <taxon>Monogononta</taxon>
        <taxon>Pseudotrocha</taxon>
        <taxon>Ploima</taxon>
        <taxon>Brachionidae</taxon>
        <taxon>Brachionus</taxon>
    </lineage>
</organism>
<gene>
    <name evidence="1" type="ORF">BpHYR1_027325</name>
</gene>
<keyword evidence="2" id="KW-1185">Reference proteome</keyword>
<accession>A0A3M7P5M2</accession>